<dbReference type="Pfam" id="PF12417">
    <property type="entry name" value="DUF3669"/>
    <property type="match status" value="1"/>
</dbReference>
<protein>
    <recommendedName>
        <fullName evidence="1">DUF3669 domain-containing protein</fullName>
    </recommendedName>
</protein>
<gene>
    <name evidence="2" type="ORF">BS50DRAFT_469831</name>
</gene>
<dbReference type="Proteomes" id="UP000240883">
    <property type="component" value="Unassembled WGS sequence"/>
</dbReference>
<dbReference type="PANTHER" id="PTHR40780">
    <property type="entry name" value="DUF3669 DOMAIN-CONTAINING PROTEIN"/>
    <property type="match status" value="1"/>
</dbReference>
<keyword evidence="3" id="KW-1185">Reference proteome</keyword>
<evidence type="ECO:0000259" key="1">
    <source>
        <dbReference type="Pfam" id="PF12417"/>
    </source>
</evidence>
<sequence length="398" mass="45922">RKRGQQASEAEPYRAPSLVEKLMENIQLEEKLDPKLTLKRFLSVNSVVSTSSSFAERYQAAALSIQADFRAIGAGTCGKVFEVPGTTDIFKVANHPGESTDTLWEDYISHLTICEIWDRIGRQNIQIQVPRVRYFVGAYDKEFWDNNLKRFPKNEQLVSNTLCTERVLPLAKPIRESLINQYCKPQLVQKIKQSEPDNDCLVRVYLGKRRRSERPTMFFSLRNYNLHLDQMEELGLDTHGLASNIAEALAIVHWGAHLDADDVEFVLGSAPIRATDTAFIPTPKLSAKDLKNQKRNTSTWSTHVDNFRYRVTHLWMLDFNRCKEFSPSKSGLEQLVNAFFKNDPYYPRPLAKSQKDQQLWQAFKDSYLNASAKFKLGPHARLPQRFIDMVVEEMRMRM</sequence>
<dbReference type="InterPro" id="IPR022137">
    <property type="entry name" value="Znf_prot_DUF3669"/>
</dbReference>
<name>A0A2T2NKY6_CORCC</name>
<evidence type="ECO:0000313" key="2">
    <source>
        <dbReference type="EMBL" id="PSN66029.1"/>
    </source>
</evidence>
<dbReference type="EMBL" id="KZ678136">
    <property type="protein sequence ID" value="PSN66029.1"/>
    <property type="molecule type" value="Genomic_DNA"/>
</dbReference>
<accession>A0A2T2NKY6</accession>
<reference evidence="2 3" key="1">
    <citation type="journal article" date="2018" name="Front. Microbiol.">
        <title>Genome-Wide Analysis of Corynespora cassiicola Leaf Fall Disease Putative Effectors.</title>
        <authorList>
            <person name="Lopez D."/>
            <person name="Ribeiro S."/>
            <person name="Label P."/>
            <person name="Fumanal B."/>
            <person name="Venisse J.S."/>
            <person name="Kohler A."/>
            <person name="de Oliveira R.R."/>
            <person name="Labutti K."/>
            <person name="Lipzen A."/>
            <person name="Lail K."/>
            <person name="Bauer D."/>
            <person name="Ohm R.A."/>
            <person name="Barry K.W."/>
            <person name="Spatafora J."/>
            <person name="Grigoriev I.V."/>
            <person name="Martin F.M."/>
            <person name="Pujade-Renaud V."/>
        </authorList>
    </citation>
    <scope>NUCLEOTIDE SEQUENCE [LARGE SCALE GENOMIC DNA]</scope>
    <source>
        <strain evidence="2 3">Philippines</strain>
    </source>
</reference>
<feature type="non-terminal residue" evidence="2">
    <location>
        <position position="1"/>
    </location>
</feature>
<dbReference type="OrthoDB" id="2993351at2759"/>
<dbReference type="PANTHER" id="PTHR40780:SF2">
    <property type="entry name" value="DUF3669 DOMAIN-CONTAINING PROTEIN"/>
    <property type="match status" value="1"/>
</dbReference>
<feature type="domain" description="DUF3669" evidence="1">
    <location>
        <begin position="314"/>
        <end position="373"/>
    </location>
</feature>
<feature type="non-terminal residue" evidence="2">
    <location>
        <position position="398"/>
    </location>
</feature>
<proteinExistence type="predicted"/>
<dbReference type="AlphaFoldDB" id="A0A2T2NKY6"/>
<evidence type="ECO:0000313" key="3">
    <source>
        <dbReference type="Proteomes" id="UP000240883"/>
    </source>
</evidence>
<organism evidence="2 3">
    <name type="scientific">Corynespora cassiicola Philippines</name>
    <dbReference type="NCBI Taxonomy" id="1448308"/>
    <lineage>
        <taxon>Eukaryota</taxon>
        <taxon>Fungi</taxon>
        <taxon>Dikarya</taxon>
        <taxon>Ascomycota</taxon>
        <taxon>Pezizomycotina</taxon>
        <taxon>Dothideomycetes</taxon>
        <taxon>Pleosporomycetidae</taxon>
        <taxon>Pleosporales</taxon>
        <taxon>Corynesporascaceae</taxon>
        <taxon>Corynespora</taxon>
    </lineage>
</organism>